<feature type="domain" description="EAL" evidence="2">
    <location>
        <begin position="413"/>
        <end position="652"/>
    </location>
</feature>
<dbReference type="Proteomes" id="UP000033393">
    <property type="component" value="Unassembled WGS sequence"/>
</dbReference>
<evidence type="ECO:0000259" key="1">
    <source>
        <dbReference type="PROSITE" id="PS50112"/>
    </source>
</evidence>
<dbReference type="NCBIfam" id="TIGR00254">
    <property type="entry name" value="GGDEF"/>
    <property type="match status" value="1"/>
</dbReference>
<keyword evidence="5" id="KW-1185">Reference proteome</keyword>
<evidence type="ECO:0000313" key="5">
    <source>
        <dbReference type="Proteomes" id="UP000033393"/>
    </source>
</evidence>
<dbReference type="Gene3D" id="3.30.70.270">
    <property type="match status" value="1"/>
</dbReference>
<dbReference type="PANTHER" id="PTHR44757">
    <property type="entry name" value="DIGUANYLATE CYCLASE DGCP"/>
    <property type="match status" value="1"/>
</dbReference>
<organism evidence="4 5">
    <name type="scientific">Lentzea aerocolonigenes</name>
    <name type="common">Lechevalieria aerocolonigenes</name>
    <name type="synonym">Saccharothrix aerocolonigenes</name>
    <dbReference type="NCBI Taxonomy" id="68170"/>
    <lineage>
        <taxon>Bacteria</taxon>
        <taxon>Bacillati</taxon>
        <taxon>Actinomycetota</taxon>
        <taxon>Actinomycetes</taxon>
        <taxon>Pseudonocardiales</taxon>
        <taxon>Pseudonocardiaceae</taxon>
        <taxon>Lentzea</taxon>
    </lineage>
</organism>
<dbReference type="CDD" id="cd01949">
    <property type="entry name" value="GGDEF"/>
    <property type="match status" value="1"/>
</dbReference>
<dbReference type="InterPro" id="IPR043128">
    <property type="entry name" value="Rev_trsase/Diguanyl_cyclase"/>
</dbReference>
<dbReference type="SMART" id="SM00052">
    <property type="entry name" value="EAL"/>
    <property type="match status" value="1"/>
</dbReference>
<dbReference type="SUPFAM" id="SSF55073">
    <property type="entry name" value="Nucleotide cyclase"/>
    <property type="match status" value="1"/>
</dbReference>
<dbReference type="EMBL" id="JYJG01000099">
    <property type="protein sequence ID" value="KJK48737.1"/>
    <property type="molecule type" value="Genomic_DNA"/>
</dbReference>
<evidence type="ECO:0000259" key="3">
    <source>
        <dbReference type="PROSITE" id="PS50887"/>
    </source>
</evidence>
<dbReference type="Pfam" id="PF00990">
    <property type="entry name" value="GGDEF"/>
    <property type="match status" value="1"/>
</dbReference>
<evidence type="ECO:0000259" key="2">
    <source>
        <dbReference type="PROSITE" id="PS50883"/>
    </source>
</evidence>
<dbReference type="InterPro" id="IPR052155">
    <property type="entry name" value="Biofilm_reg_signaling"/>
</dbReference>
<dbReference type="Gene3D" id="3.30.450.20">
    <property type="entry name" value="PAS domain"/>
    <property type="match status" value="1"/>
</dbReference>
<dbReference type="AlphaFoldDB" id="A0A0F0H369"/>
<dbReference type="InterPro" id="IPR029787">
    <property type="entry name" value="Nucleotide_cyclase"/>
</dbReference>
<dbReference type="Pfam" id="PF00563">
    <property type="entry name" value="EAL"/>
    <property type="match status" value="1"/>
</dbReference>
<evidence type="ECO:0008006" key="6">
    <source>
        <dbReference type="Google" id="ProtNLM"/>
    </source>
</evidence>
<name>A0A0F0H369_LENAE</name>
<dbReference type="SUPFAM" id="SSF141868">
    <property type="entry name" value="EAL domain-like"/>
    <property type="match status" value="1"/>
</dbReference>
<gene>
    <name evidence="4" type="ORF">UK23_16270</name>
</gene>
<dbReference type="PROSITE" id="PS50887">
    <property type="entry name" value="GGDEF"/>
    <property type="match status" value="1"/>
</dbReference>
<dbReference type="OrthoDB" id="23692at2"/>
<dbReference type="SMART" id="SM00267">
    <property type="entry name" value="GGDEF"/>
    <property type="match status" value="1"/>
</dbReference>
<dbReference type="CDD" id="cd00130">
    <property type="entry name" value="PAS"/>
    <property type="match status" value="1"/>
</dbReference>
<feature type="domain" description="GGDEF" evidence="3">
    <location>
        <begin position="271"/>
        <end position="404"/>
    </location>
</feature>
<dbReference type="PATRIC" id="fig|68170.10.peg.4119"/>
<protein>
    <recommendedName>
        <fullName evidence="6">Histidine kinase</fullName>
    </recommendedName>
</protein>
<dbReference type="PANTHER" id="PTHR44757:SF2">
    <property type="entry name" value="BIOFILM ARCHITECTURE MAINTENANCE PROTEIN MBAA"/>
    <property type="match status" value="1"/>
</dbReference>
<dbReference type="InterPro" id="IPR000014">
    <property type="entry name" value="PAS"/>
</dbReference>
<feature type="domain" description="PAS" evidence="1">
    <location>
        <begin position="127"/>
        <end position="170"/>
    </location>
</feature>
<dbReference type="InterPro" id="IPR000160">
    <property type="entry name" value="GGDEF_dom"/>
</dbReference>
<dbReference type="InterPro" id="IPR035965">
    <property type="entry name" value="PAS-like_dom_sf"/>
</dbReference>
<dbReference type="InterPro" id="IPR001633">
    <property type="entry name" value="EAL_dom"/>
</dbReference>
<dbReference type="CDD" id="cd01948">
    <property type="entry name" value="EAL"/>
    <property type="match status" value="1"/>
</dbReference>
<dbReference type="InterPro" id="IPR035919">
    <property type="entry name" value="EAL_sf"/>
</dbReference>
<dbReference type="PROSITE" id="PS50883">
    <property type="entry name" value="EAL"/>
    <property type="match status" value="1"/>
</dbReference>
<evidence type="ECO:0000313" key="4">
    <source>
        <dbReference type="EMBL" id="KJK48737.1"/>
    </source>
</evidence>
<dbReference type="PROSITE" id="PS50112">
    <property type="entry name" value="PAS"/>
    <property type="match status" value="1"/>
</dbReference>
<dbReference type="Gene3D" id="3.20.20.450">
    <property type="entry name" value="EAL domain"/>
    <property type="match status" value="1"/>
</dbReference>
<accession>A0A0F0H369</accession>
<comment type="caution">
    <text evidence="4">The sequence shown here is derived from an EMBL/GenBank/DDBJ whole genome shotgun (WGS) entry which is preliminary data.</text>
</comment>
<dbReference type="SUPFAM" id="SSF55785">
    <property type="entry name" value="PYP-like sensor domain (PAS domain)"/>
    <property type="match status" value="1"/>
</dbReference>
<reference evidence="4 5" key="1">
    <citation type="submission" date="2015-02" db="EMBL/GenBank/DDBJ databases">
        <authorList>
            <person name="Ju K.-S."/>
            <person name="Doroghazi J.R."/>
            <person name="Metcalf W."/>
        </authorList>
    </citation>
    <scope>NUCLEOTIDE SEQUENCE [LARGE SCALE GENOMIC DNA]</scope>
    <source>
        <strain evidence="4 5">NRRL B-16140</strain>
    </source>
</reference>
<sequence length="652" mass="70454">MSDADFIPLSGNDLVEELKAMLDELCDVLHESRFAVEPVERIGEHLAALSVAPHGLRQTTEVLGQGLPVLPEFQPAGQYTGRIAQALGALGNGFATASRQIVLEQQEAVQRSLLKAVRSANWQLKEAESRFDEVVASSGSGILILGVDGEVVHANDATVDILGRTMGELVEFLGEVLTPLRDGTSDQMRQTRQVVRGDDDVATVSLTASVLRGENSEPTSYLVMIEDNTELVLLQRALARQQSHDSLTGLPNREQFRVSLESMLRQADPRRGITLIHLGLDSFDLMRSLGTRVADSLVVHVAARLRAVVERWNATVARFDGGEFGVLVRNSQEMPDIPALMEEINTELAEPVYVDGHGLAVSASAGVVHRPSHDMDADGLLLAAALTLHRARTGRRGQWEMFQPGSGVDELRDYALAAVMPGAWESGEISVRYRPVRHLERDVVTAVEAELCWDVAGLPQPLPHARCVELAEQTGLILPLGEWLLRTAGEEARSWRRFDLRLSVRLSAYQATDADLVGRIGRVMNATGVEGHRLMLGIPASALPIGDATDNLAALADMGVYTVLDDFGRGSLDLAAVQDLPVSCVRVASSRASHALALLPLVREAGVAVAVDGIDSAEEAGWWRSKGAEFGVGGFIGAASTPPELERQLELR</sequence>
<proteinExistence type="predicted"/>